<evidence type="ECO:0000313" key="8">
    <source>
        <dbReference type="Proteomes" id="UP000663877"/>
    </source>
</evidence>
<dbReference type="InterPro" id="IPR025884">
    <property type="entry name" value="MeCpG-bd_2/3_C_dom"/>
</dbReference>
<feature type="compositionally biased region" description="Polar residues" evidence="1">
    <location>
        <begin position="53"/>
        <end position="72"/>
    </location>
</feature>
<reference evidence="5" key="1">
    <citation type="submission" date="2021-02" db="EMBL/GenBank/DDBJ databases">
        <authorList>
            <person name="Nowell W R."/>
        </authorList>
    </citation>
    <scope>NUCLEOTIDE SEQUENCE</scope>
</reference>
<feature type="region of interest" description="Disordered" evidence="1">
    <location>
        <begin position="45"/>
        <end position="73"/>
    </location>
</feature>
<dbReference type="GO" id="GO:0005634">
    <property type="term" value="C:nucleus"/>
    <property type="evidence" value="ECO:0007669"/>
    <property type="project" value="UniProtKB-ARBA"/>
</dbReference>
<evidence type="ECO:0000259" key="3">
    <source>
        <dbReference type="Pfam" id="PF16564"/>
    </source>
</evidence>
<dbReference type="Pfam" id="PF16564">
    <property type="entry name" value="MBDa"/>
    <property type="match status" value="1"/>
</dbReference>
<dbReference type="EMBL" id="CAJNOI010000060">
    <property type="protein sequence ID" value="CAF0970925.1"/>
    <property type="molecule type" value="Genomic_DNA"/>
</dbReference>
<dbReference type="OrthoDB" id="10072024at2759"/>
<feature type="domain" description="Methyl-CpG binding protein 2/3 C-terminal" evidence="2">
    <location>
        <begin position="144"/>
        <end position="234"/>
    </location>
</feature>
<dbReference type="AlphaFoldDB" id="A0A814EL29"/>
<keyword evidence="7" id="KW-1185">Reference proteome</keyword>
<evidence type="ECO:0000313" key="4">
    <source>
        <dbReference type="EMBL" id="CAF0933929.1"/>
    </source>
</evidence>
<evidence type="ECO:0000313" key="7">
    <source>
        <dbReference type="Proteomes" id="UP000663832"/>
    </source>
</evidence>
<organism evidence="5 8">
    <name type="scientific">Adineta steineri</name>
    <dbReference type="NCBI Taxonomy" id="433720"/>
    <lineage>
        <taxon>Eukaryota</taxon>
        <taxon>Metazoa</taxon>
        <taxon>Spiralia</taxon>
        <taxon>Gnathifera</taxon>
        <taxon>Rotifera</taxon>
        <taxon>Eurotatoria</taxon>
        <taxon>Bdelloidea</taxon>
        <taxon>Adinetida</taxon>
        <taxon>Adinetidae</taxon>
        <taxon>Adineta</taxon>
    </lineage>
</organism>
<dbReference type="EMBL" id="CAJNOM010000096">
    <property type="protein sequence ID" value="CAF1038253.1"/>
    <property type="molecule type" value="Genomic_DNA"/>
</dbReference>
<evidence type="ECO:0000313" key="5">
    <source>
        <dbReference type="EMBL" id="CAF0970925.1"/>
    </source>
</evidence>
<protein>
    <submittedName>
        <fullName evidence="5">Uncharacterized protein</fullName>
    </submittedName>
</protein>
<feature type="region of interest" description="Disordered" evidence="1">
    <location>
        <begin position="101"/>
        <end position="124"/>
    </location>
</feature>
<name>A0A814EL29_9BILA</name>
<dbReference type="InterPro" id="IPR032343">
    <property type="entry name" value="MBD2/MBD3_p55-bd"/>
</dbReference>
<feature type="domain" description="Methyl-CpG-binding" evidence="3">
    <location>
        <begin position="63"/>
        <end position="138"/>
    </location>
</feature>
<evidence type="ECO:0000256" key="1">
    <source>
        <dbReference type="SAM" id="MobiDB-lite"/>
    </source>
</evidence>
<evidence type="ECO:0000313" key="6">
    <source>
        <dbReference type="EMBL" id="CAF1038253.1"/>
    </source>
</evidence>
<comment type="caution">
    <text evidence="5">The sequence shown here is derived from an EMBL/GenBank/DDBJ whole genome shotgun (WGS) entry which is preliminary data.</text>
</comment>
<gene>
    <name evidence="5" type="ORF">BJG266_LOCUS14330</name>
    <name evidence="4" type="ORF">QVE165_LOCUS11261</name>
    <name evidence="6" type="ORF">QVE165_LOCUS16929</name>
</gene>
<dbReference type="Proteomes" id="UP000663877">
    <property type="component" value="Unassembled WGS sequence"/>
</dbReference>
<accession>A0A814EL29</accession>
<dbReference type="EMBL" id="CAJNOM010000054">
    <property type="protein sequence ID" value="CAF0933929.1"/>
    <property type="molecule type" value="Genomic_DNA"/>
</dbReference>
<feature type="compositionally biased region" description="Low complexity" evidence="1">
    <location>
        <begin position="103"/>
        <end position="115"/>
    </location>
</feature>
<proteinExistence type="predicted"/>
<dbReference type="Proteomes" id="UP000663832">
    <property type="component" value="Unassembled WGS sequence"/>
</dbReference>
<sequence length="243" mass="27930">MHDSTDRHTNSLSSIMSASPNRLLNIHQTKISRPAQQQNLAKKLKVNHMNGVRPTSSQEGNSTVRSSKNDTSLRCPLRQTLPIFKQPVTYYPTQRDEVKPQITNSTNQTTANNTTGGKPSEKTKPRQLFWEKRFQNLRPMDIDGQPFEHFKLPEQIKGVGLDMSPETVVISLATSLHLYSNSRALFGQNKQFQKNPTIYVQRDQPLIEHVTITDEHIRAQEEKVNELRRRIQQTMRSDVKMES</sequence>
<dbReference type="Pfam" id="PF14048">
    <property type="entry name" value="MBD_C"/>
    <property type="match status" value="1"/>
</dbReference>
<evidence type="ECO:0000259" key="2">
    <source>
        <dbReference type="Pfam" id="PF14048"/>
    </source>
</evidence>